<feature type="coiled-coil region" evidence="3">
    <location>
        <begin position="2"/>
        <end position="50"/>
    </location>
</feature>
<evidence type="ECO:0000313" key="5">
    <source>
        <dbReference type="Proteomes" id="UP001434883"/>
    </source>
</evidence>
<dbReference type="PANTHER" id="PTHR31233">
    <property type="entry name" value="BICAUDAL D FAMILY MEMBER"/>
    <property type="match status" value="1"/>
</dbReference>
<protein>
    <submittedName>
        <fullName evidence="4">Protein bicaudal D 1</fullName>
    </submittedName>
</protein>
<gene>
    <name evidence="4" type="primary">BICD1_2</name>
    <name evidence="4" type="ORF">XENOCAPTIV_028889</name>
</gene>
<dbReference type="InterPro" id="IPR018477">
    <property type="entry name" value="BICD"/>
</dbReference>
<proteinExistence type="inferred from homology"/>
<evidence type="ECO:0000313" key="4">
    <source>
        <dbReference type="EMBL" id="MEQ2209348.1"/>
    </source>
</evidence>
<dbReference type="Proteomes" id="UP001434883">
    <property type="component" value="Unassembled WGS sequence"/>
</dbReference>
<comment type="similarity">
    <text evidence="1">Belongs to the BicD family.</text>
</comment>
<keyword evidence="2 3" id="KW-0175">Coiled coil</keyword>
<sequence>NSEVAELQRAQLRDDIREYKVREARLLQDYSELEEENISLQKQVSVLRQNQVRWAKSQKQQD</sequence>
<reference evidence="4 5" key="1">
    <citation type="submission" date="2021-06" db="EMBL/GenBank/DDBJ databases">
        <authorList>
            <person name="Palmer J.M."/>
        </authorList>
    </citation>
    <scope>NUCLEOTIDE SEQUENCE [LARGE SCALE GENOMIC DNA]</scope>
    <source>
        <strain evidence="4 5">XC_2019</strain>
        <tissue evidence="4">Muscle</tissue>
    </source>
</reference>
<accession>A0ABV0RP73</accession>
<dbReference type="Pfam" id="PF09730">
    <property type="entry name" value="BicD"/>
    <property type="match status" value="1"/>
</dbReference>
<comment type="caution">
    <text evidence="4">The sequence shown here is derived from an EMBL/GenBank/DDBJ whole genome shotgun (WGS) entry which is preliminary data.</text>
</comment>
<evidence type="ECO:0000256" key="2">
    <source>
        <dbReference type="ARBA" id="ARBA00023054"/>
    </source>
</evidence>
<keyword evidence="5" id="KW-1185">Reference proteome</keyword>
<dbReference type="PANTHER" id="PTHR31233:SF13">
    <property type="entry name" value="BICAUDAL D HOMOLOG 2 (DROSOPHILA)"/>
    <property type="match status" value="1"/>
</dbReference>
<evidence type="ECO:0000256" key="3">
    <source>
        <dbReference type="SAM" id="Coils"/>
    </source>
</evidence>
<dbReference type="EMBL" id="JAHRIN010051221">
    <property type="protein sequence ID" value="MEQ2209348.1"/>
    <property type="molecule type" value="Genomic_DNA"/>
</dbReference>
<evidence type="ECO:0000256" key="1">
    <source>
        <dbReference type="ARBA" id="ARBA00010061"/>
    </source>
</evidence>
<name>A0ABV0RP73_9TELE</name>
<organism evidence="4 5">
    <name type="scientific">Xenoophorus captivus</name>
    <dbReference type="NCBI Taxonomy" id="1517983"/>
    <lineage>
        <taxon>Eukaryota</taxon>
        <taxon>Metazoa</taxon>
        <taxon>Chordata</taxon>
        <taxon>Craniata</taxon>
        <taxon>Vertebrata</taxon>
        <taxon>Euteleostomi</taxon>
        <taxon>Actinopterygii</taxon>
        <taxon>Neopterygii</taxon>
        <taxon>Teleostei</taxon>
        <taxon>Neoteleostei</taxon>
        <taxon>Acanthomorphata</taxon>
        <taxon>Ovalentaria</taxon>
        <taxon>Atherinomorphae</taxon>
        <taxon>Cyprinodontiformes</taxon>
        <taxon>Goodeidae</taxon>
        <taxon>Xenoophorus</taxon>
    </lineage>
</organism>
<feature type="non-terminal residue" evidence="4">
    <location>
        <position position="1"/>
    </location>
</feature>